<evidence type="ECO:0000256" key="2">
    <source>
        <dbReference type="ARBA" id="ARBA00022448"/>
    </source>
</evidence>
<feature type="domain" description="TonB-dependent receptor-like beta-barrel" evidence="12">
    <location>
        <begin position="188"/>
        <end position="588"/>
    </location>
</feature>
<evidence type="ECO:0000256" key="9">
    <source>
        <dbReference type="ARBA" id="ARBA00023237"/>
    </source>
</evidence>
<dbReference type="PANTHER" id="PTHR30069">
    <property type="entry name" value="TONB-DEPENDENT OUTER MEMBRANE RECEPTOR"/>
    <property type="match status" value="1"/>
</dbReference>
<keyword evidence="7 10" id="KW-0472">Membrane</keyword>
<gene>
    <name evidence="14" type="ORF">SAMN03080602_04300</name>
</gene>
<dbReference type="STRING" id="188872.SAMN03080602_04300"/>
<dbReference type="InterPro" id="IPR039426">
    <property type="entry name" value="TonB-dep_rcpt-like"/>
</dbReference>
<evidence type="ECO:0000256" key="7">
    <source>
        <dbReference type="ARBA" id="ARBA00023136"/>
    </source>
</evidence>
<evidence type="ECO:0000313" key="15">
    <source>
        <dbReference type="Proteomes" id="UP000193420"/>
    </source>
</evidence>
<keyword evidence="3 10" id="KW-1134">Transmembrane beta strand</keyword>
<dbReference type="PANTHER" id="PTHR30069:SF29">
    <property type="entry name" value="HEMOGLOBIN AND HEMOGLOBIN-HAPTOGLOBIN-BINDING PROTEIN 1-RELATED"/>
    <property type="match status" value="1"/>
</dbReference>
<keyword evidence="4 10" id="KW-0812">Transmembrane</keyword>
<dbReference type="AlphaFoldDB" id="A0A1X7LHE0"/>
<dbReference type="SUPFAM" id="SSF56935">
    <property type="entry name" value="Porins"/>
    <property type="match status" value="1"/>
</dbReference>
<accession>A0A1X7LHE0</accession>
<protein>
    <submittedName>
        <fullName evidence="14">Iron complex outermembrane recepter protein</fullName>
    </submittedName>
</protein>
<keyword evidence="6 11" id="KW-0798">TonB box</keyword>
<dbReference type="InterPro" id="IPR000531">
    <property type="entry name" value="Beta-barrel_TonB"/>
</dbReference>
<reference evidence="15" key="1">
    <citation type="submission" date="2017-04" db="EMBL/GenBank/DDBJ databases">
        <authorList>
            <person name="Varghese N."/>
            <person name="Submissions S."/>
        </authorList>
    </citation>
    <scope>NUCLEOTIDE SEQUENCE [LARGE SCALE GENOMIC DNA]</scope>
    <source>
        <strain evidence="15">DSM 19835</strain>
    </source>
</reference>
<evidence type="ECO:0000256" key="1">
    <source>
        <dbReference type="ARBA" id="ARBA00004571"/>
    </source>
</evidence>
<dbReference type="Proteomes" id="UP000193420">
    <property type="component" value="Unassembled WGS sequence"/>
</dbReference>
<evidence type="ECO:0000256" key="4">
    <source>
        <dbReference type="ARBA" id="ARBA00022692"/>
    </source>
</evidence>
<dbReference type="GO" id="GO:0009279">
    <property type="term" value="C:cell outer membrane"/>
    <property type="evidence" value="ECO:0007669"/>
    <property type="project" value="UniProtKB-SubCell"/>
</dbReference>
<dbReference type="Gene3D" id="2.170.130.10">
    <property type="entry name" value="TonB-dependent receptor, plug domain"/>
    <property type="match status" value="1"/>
</dbReference>
<sequence length="614" mass="70145">MEKKQIFLFFIGLLAFTQVFGQSDGVIVLDEVVLSDAKLLHFSKGTKIRVVNDSVQQKSGSSLTDLLRYNSNIYFKENGYGMVSSASFRGTNAQQTAVVWNGININSQLTGQTDFNTLIPRNYGDVVVRSGGGSVQYGSGAVGGTVLLNHRFKFNDGWRNSLETSYGSFNTSKLAFITSLGKEKTFFQIGINHIASDNDYKYLGTNRRNENGAYDQLNINANVGFILSDQNIIKLYHNIFSGDRDFSGTLTAPADENYRDLNYRSLIEWSSFNERKIARLKVGHFYERYRYFPNKQREEFSFGQANTVLANYDYKYQLNKISLNGIIDFSSIWAKGTSIENAQRNFVSGTFLFSHELSDNFNYGLNLRQEVVSDYQSPFLFSLNSSYKVSGNYTLSLNASKNYRVPTFNDLYWTGAGASGNLDVLPETSWQVELGQTIQLKNIALSLNAYNITTDNLIQWRPNTQGIWMAMNVQDVSQYGLELGFDWKWKWEDQELAWESEYSFTKSLDNATKNQLLYVPEHLLRSNVAYQFKKWVGFYQFLYNGSVYTTTDNSDGLPSYTLGNLGLDYHWGNISKIKFILGIKVNNLYNKNYQNVAYRPMPNRNFQLQLITKF</sequence>
<dbReference type="InterPro" id="IPR012910">
    <property type="entry name" value="Plug_dom"/>
</dbReference>
<organism evidence="14 15">
    <name type="scientific">Arenibacter troitsensis</name>
    <dbReference type="NCBI Taxonomy" id="188872"/>
    <lineage>
        <taxon>Bacteria</taxon>
        <taxon>Pseudomonadati</taxon>
        <taxon>Bacteroidota</taxon>
        <taxon>Flavobacteriia</taxon>
        <taxon>Flavobacteriales</taxon>
        <taxon>Flavobacteriaceae</taxon>
        <taxon>Arenibacter</taxon>
    </lineage>
</organism>
<evidence type="ECO:0000256" key="10">
    <source>
        <dbReference type="PROSITE-ProRule" id="PRU01360"/>
    </source>
</evidence>
<evidence type="ECO:0000256" key="8">
    <source>
        <dbReference type="ARBA" id="ARBA00023170"/>
    </source>
</evidence>
<dbReference type="Pfam" id="PF07715">
    <property type="entry name" value="Plug"/>
    <property type="match status" value="1"/>
</dbReference>
<dbReference type="Gene3D" id="2.40.170.20">
    <property type="entry name" value="TonB-dependent receptor, beta-barrel domain"/>
    <property type="match status" value="1"/>
</dbReference>
<dbReference type="RefSeq" id="WP_085500941.1">
    <property type="nucleotide sequence ID" value="NZ_FXAO01000015.1"/>
</dbReference>
<dbReference type="PROSITE" id="PS52016">
    <property type="entry name" value="TONB_DEPENDENT_REC_3"/>
    <property type="match status" value="1"/>
</dbReference>
<dbReference type="EMBL" id="FXAO01000015">
    <property type="protein sequence ID" value="SMG52753.1"/>
    <property type="molecule type" value="Genomic_DNA"/>
</dbReference>
<dbReference type="InterPro" id="IPR037066">
    <property type="entry name" value="Plug_dom_sf"/>
</dbReference>
<evidence type="ECO:0000256" key="6">
    <source>
        <dbReference type="ARBA" id="ARBA00023077"/>
    </source>
</evidence>
<evidence type="ECO:0000313" key="14">
    <source>
        <dbReference type="EMBL" id="SMG52753.1"/>
    </source>
</evidence>
<comment type="subcellular location">
    <subcellularLocation>
        <location evidence="1 10">Cell outer membrane</location>
        <topology evidence="1 10">Multi-pass membrane protein</topology>
    </subcellularLocation>
</comment>
<dbReference type="GO" id="GO:0015344">
    <property type="term" value="F:siderophore uptake transmembrane transporter activity"/>
    <property type="evidence" value="ECO:0007669"/>
    <property type="project" value="TreeGrafter"/>
</dbReference>
<keyword evidence="9 10" id="KW-0998">Cell outer membrane</keyword>
<feature type="domain" description="TonB-dependent receptor plug" evidence="13">
    <location>
        <begin position="52"/>
        <end position="145"/>
    </location>
</feature>
<keyword evidence="2 10" id="KW-0813">Transport</keyword>
<keyword evidence="8" id="KW-0675">Receptor</keyword>
<dbReference type="GO" id="GO:0044718">
    <property type="term" value="P:siderophore transmembrane transport"/>
    <property type="evidence" value="ECO:0007669"/>
    <property type="project" value="TreeGrafter"/>
</dbReference>
<proteinExistence type="inferred from homology"/>
<keyword evidence="15" id="KW-1185">Reference proteome</keyword>
<dbReference type="Pfam" id="PF00593">
    <property type="entry name" value="TonB_dep_Rec_b-barrel"/>
    <property type="match status" value="1"/>
</dbReference>
<evidence type="ECO:0000259" key="12">
    <source>
        <dbReference type="Pfam" id="PF00593"/>
    </source>
</evidence>
<dbReference type="OrthoDB" id="9762903at2"/>
<dbReference type="InterPro" id="IPR036942">
    <property type="entry name" value="Beta-barrel_TonB_sf"/>
</dbReference>
<evidence type="ECO:0000256" key="3">
    <source>
        <dbReference type="ARBA" id="ARBA00022452"/>
    </source>
</evidence>
<comment type="similarity">
    <text evidence="10 11">Belongs to the TonB-dependent receptor family.</text>
</comment>
<keyword evidence="5" id="KW-0732">Signal</keyword>
<evidence type="ECO:0000256" key="5">
    <source>
        <dbReference type="ARBA" id="ARBA00022729"/>
    </source>
</evidence>
<name>A0A1X7LHE0_9FLAO</name>
<evidence type="ECO:0000256" key="11">
    <source>
        <dbReference type="RuleBase" id="RU003357"/>
    </source>
</evidence>
<evidence type="ECO:0000259" key="13">
    <source>
        <dbReference type="Pfam" id="PF07715"/>
    </source>
</evidence>